<keyword evidence="7" id="KW-0653">Protein transport</keyword>
<name>A0A501W6J9_9BACT</name>
<dbReference type="InterPro" id="IPR051045">
    <property type="entry name" value="TonB-dependent_transducer"/>
</dbReference>
<dbReference type="GO" id="GO:0030288">
    <property type="term" value="C:outer membrane-bounded periplasmic space"/>
    <property type="evidence" value="ECO:0007669"/>
    <property type="project" value="InterPro"/>
</dbReference>
<evidence type="ECO:0000256" key="10">
    <source>
        <dbReference type="SAM" id="MobiDB-lite"/>
    </source>
</evidence>
<comment type="similarity">
    <text evidence="2">Belongs to the TonB family.</text>
</comment>
<sequence length="278" mass="30829">MEKSYFLSMTFNNIVFRGRNKDYGAYKLRKSYSKNVLLAATLATAIFSGALVGPLVKAMFFAKPVKYVKPVYEVMKPIDVILPPPPKKPVEKAVAPPPAPPEKTKVAQERFVEPRVVDDATKVTETMPDQQALAKADIGLKKVEGAIPDVPNVSLTEAPPTGLEGTGTEPSTSNEPFYNVEQMPQFKNGTKALMEYLSRKMRYPREAERNGVEGTVVVTFVVGVNGEISDVQVIKGLGYGTEEEAKRVVEQMPRWEPGRQNGRNVPVRFTLPIRFSIR</sequence>
<dbReference type="NCBIfam" id="TIGR01352">
    <property type="entry name" value="tonB_Cterm"/>
    <property type="match status" value="1"/>
</dbReference>
<dbReference type="PANTHER" id="PTHR33446:SF2">
    <property type="entry name" value="PROTEIN TONB"/>
    <property type="match status" value="1"/>
</dbReference>
<comment type="caution">
    <text evidence="12">The sequence shown here is derived from an EMBL/GenBank/DDBJ whole genome shotgun (WGS) entry which is preliminary data.</text>
</comment>
<dbReference type="GO" id="GO:0015891">
    <property type="term" value="P:siderophore transport"/>
    <property type="evidence" value="ECO:0007669"/>
    <property type="project" value="InterPro"/>
</dbReference>
<dbReference type="RefSeq" id="WP_140619695.1">
    <property type="nucleotide sequence ID" value="NZ_VFRQ01000002.1"/>
</dbReference>
<accession>A0A501W6J9</accession>
<dbReference type="PANTHER" id="PTHR33446">
    <property type="entry name" value="PROTEIN TONB-RELATED"/>
    <property type="match status" value="1"/>
</dbReference>
<feature type="region of interest" description="Disordered" evidence="10">
    <location>
        <begin position="151"/>
        <end position="177"/>
    </location>
</feature>
<evidence type="ECO:0000256" key="5">
    <source>
        <dbReference type="ARBA" id="ARBA00022519"/>
    </source>
</evidence>
<dbReference type="Proteomes" id="UP000316727">
    <property type="component" value="Unassembled WGS sequence"/>
</dbReference>
<protein>
    <submittedName>
        <fullName evidence="12">TonB family protein</fullName>
    </submittedName>
</protein>
<dbReference type="AlphaFoldDB" id="A0A501W6J9"/>
<evidence type="ECO:0000259" key="11">
    <source>
        <dbReference type="PROSITE" id="PS52015"/>
    </source>
</evidence>
<keyword evidence="4" id="KW-1003">Cell membrane</keyword>
<dbReference type="GO" id="GO:0098797">
    <property type="term" value="C:plasma membrane protein complex"/>
    <property type="evidence" value="ECO:0007669"/>
    <property type="project" value="TreeGrafter"/>
</dbReference>
<dbReference type="OrthoDB" id="1039448at2"/>
<dbReference type="InterPro" id="IPR037682">
    <property type="entry name" value="TonB_C"/>
</dbReference>
<dbReference type="InterPro" id="IPR003538">
    <property type="entry name" value="TonB"/>
</dbReference>
<keyword evidence="6" id="KW-0812">Transmembrane</keyword>
<organism evidence="12 13">
    <name type="scientific">Pontibacter mangrovi</name>
    <dbReference type="NCBI Taxonomy" id="2589816"/>
    <lineage>
        <taxon>Bacteria</taxon>
        <taxon>Pseudomonadati</taxon>
        <taxon>Bacteroidota</taxon>
        <taxon>Cytophagia</taxon>
        <taxon>Cytophagales</taxon>
        <taxon>Hymenobacteraceae</taxon>
        <taxon>Pontibacter</taxon>
    </lineage>
</organism>
<dbReference type="GO" id="GO:0055085">
    <property type="term" value="P:transmembrane transport"/>
    <property type="evidence" value="ECO:0007669"/>
    <property type="project" value="InterPro"/>
</dbReference>
<dbReference type="Pfam" id="PF03544">
    <property type="entry name" value="TonB_C"/>
    <property type="match status" value="1"/>
</dbReference>
<dbReference type="SUPFAM" id="SSF74653">
    <property type="entry name" value="TolA/TonB C-terminal domain"/>
    <property type="match status" value="1"/>
</dbReference>
<evidence type="ECO:0000256" key="8">
    <source>
        <dbReference type="ARBA" id="ARBA00022989"/>
    </source>
</evidence>
<evidence type="ECO:0000313" key="12">
    <source>
        <dbReference type="EMBL" id="TPE45209.1"/>
    </source>
</evidence>
<evidence type="ECO:0000256" key="3">
    <source>
        <dbReference type="ARBA" id="ARBA00022448"/>
    </source>
</evidence>
<dbReference type="GO" id="GO:0031992">
    <property type="term" value="F:energy transducer activity"/>
    <property type="evidence" value="ECO:0007669"/>
    <property type="project" value="InterPro"/>
</dbReference>
<keyword evidence="9" id="KW-0472">Membrane</keyword>
<evidence type="ECO:0000313" key="13">
    <source>
        <dbReference type="Proteomes" id="UP000316727"/>
    </source>
</evidence>
<evidence type="ECO:0000256" key="7">
    <source>
        <dbReference type="ARBA" id="ARBA00022927"/>
    </source>
</evidence>
<evidence type="ECO:0000256" key="9">
    <source>
        <dbReference type="ARBA" id="ARBA00023136"/>
    </source>
</evidence>
<dbReference type="PRINTS" id="PR01374">
    <property type="entry name" value="TONBPROTEIN"/>
</dbReference>
<dbReference type="GO" id="GO:0015031">
    <property type="term" value="P:protein transport"/>
    <property type="evidence" value="ECO:0007669"/>
    <property type="project" value="UniProtKB-KW"/>
</dbReference>
<keyword evidence="3" id="KW-0813">Transport</keyword>
<gene>
    <name evidence="12" type="ORF">FJM65_03995</name>
</gene>
<keyword evidence="13" id="KW-1185">Reference proteome</keyword>
<evidence type="ECO:0000256" key="6">
    <source>
        <dbReference type="ARBA" id="ARBA00022692"/>
    </source>
</evidence>
<dbReference type="PROSITE" id="PS52015">
    <property type="entry name" value="TONB_CTD"/>
    <property type="match status" value="1"/>
</dbReference>
<dbReference type="InterPro" id="IPR006260">
    <property type="entry name" value="TonB/TolA_C"/>
</dbReference>
<comment type="subcellular location">
    <subcellularLocation>
        <location evidence="1">Cell inner membrane</location>
        <topology evidence="1">Single-pass membrane protein</topology>
        <orientation evidence="1">Periplasmic side</orientation>
    </subcellularLocation>
</comment>
<proteinExistence type="inferred from homology"/>
<reference evidence="12 13" key="1">
    <citation type="submission" date="2019-06" db="EMBL/GenBank/DDBJ databases">
        <title>A novel bacterium of genus Pontibacter, isolated from marine sediment.</title>
        <authorList>
            <person name="Huang H."/>
            <person name="Mo K."/>
            <person name="Hu Y."/>
        </authorList>
    </citation>
    <scope>NUCLEOTIDE SEQUENCE [LARGE SCALE GENOMIC DNA]</scope>
    <source>
        <strain evidence="12 13">HB172049</strain>
    </source>
</reference>
<dbReference type="EMBL" id="VFRQ01000002">
    <property type="protein sequence ID" value="TPE45209.1"/>
    <property type="molecule type" value="Genomic_DNA"/>
</dbReference>
<dbReference type="Gene3D" id="3.30.1150.10">
    <property type="match status" value="1"/>
</dbReference>
<evidence type="ECO:0000256" key="1">
    <source>
        <dbReference type="ARBA" id="ARBA00004383"/>
    </source>
</evidence>
<evidence type="ECO:0000256" key="2">
    <source>
        <dbReference type="ARBA" id="ARBA00006555"/>
    </source>
</evidence>
<keyword evidence="5" id="KW-0997">Cell inner membrane</keyword>
<keyword evidence="8" id="KW-1133">Transmembrane helix</keyword>
<feature type="domain" description="TonB C-terminal" evidence="11">
    <location>
        <begin position="188"/>
        <end position="278"/>
    </location>
</feature>
<evidence type="ECO:0000256" key="4">
    <source>
        <dbReference type="ARBA" id="ARBA00022475"/>
    </source>
</evidence>